<dbReference type="EMBL" id="WUBR01000001">
    <property type="protein sequence ID" value="MWV26957.1"/>
    <property type="molecule type" value="Genomic_DNA"/>
</dbReference>
<dbReference type="InterPro" id="IPR032708">
    <property type="entry name" value="McjB_C"/>
</dbReference>
<evidence type="ECO:0000259" key="1">
    <source>
        <dbReference type="Pfam" id="PF13471"/>
    </source>
</evidence>
<organism evidence="2 3">
    <name type="scientific">Aurantiacibacter rhizosphaerae</name>
    <dbReference type="NCBI Taxonomy" id="2691582"/>
    <lineage>
        <taxon>Bacteria</taxon>
        <taxon>Pseudomonadati</taxon>
        <taxon>Pseudomonadota</taxon>
        <taxon>Alphaproteobacteria</taxon>
        <taxon>Sphingomonadales</taxon>
        <taxon>Erythrobacteraceae</taxon>
        <taxon>Aurantiacibacter</taxon>
    </lineage>
</organism>
<gene>
    <name evidence="2" type="ORF">GRF63_03465</name>
</gene>
<sequence>MKLFRTIHRLRSTGLGKLLRGSQELALARFRLYRVTPAEIGRLNTISANGRPATEGDQGEIAAELTCAIRLSARVVPWRSDCLVQALAAQRWCSALGIPTEISIQVGYAETREFMAHAILLYEGTCILGATDAVLSDIYPSRMS</sequence>
<accession>A0A844X9E0</accession>
<dbReference type="AlphaFoldDB" id="A0A844X9E0"/>
<comment type="caution">
    <text evidence="2">The sequence shown here is derived from an EMBL/GenBank/DDBJ whole genome shotgun (WGS) entry which is preliminary data.</text>
</comment>
<keyword evidence="3" id="KW-1185">Reference proteome</keyword>
<evidence type="ECO:0000313" key="2">
    <source>
        <dbReference type="EMBL" id="MWV26957.1"/>
    </source>
</evidence>
<dbReference type="Proteomes" id="UP000461409">
    <property type="component" value="Unassembled WGS sequence"/>
</dbReference>
<dbReference type="NCBIfam" id="NF033537">
    <property type="entry name" value="lasso_biosyn_B2"/>
    <property type="match status" value="1"/>
</dbReference>
<dbReference type="InterPro" id="IPR053521">
    <property type="entry name" value="McjB-like"/>
</dbReference>
<protein>
    <submittedName>
        <fullName evidence="2">Lasso peptide biosynthesis B2 protein</fullName>
    </submittedName>
</protein>
<name>A0A844X9E0_9SPHN</name>
<evidence type="ECO:0000313" key="3">
    <source>
        <dbReference type="Proteomes" id="UP000461409"/>
    </source>
</evidence>
<reference evidence="2 3" key="1">
    <citation type="submission" date="2019-12" db="EMBL/GenBank/DDBJ databases">
        <authorList>
            <person name="Lee S.D."/>
        </authorList>
    </citation>
    <scope>NUCLEOTIDE SEQUENCE [LARGE SCALE GENOMIC DNA]</scope>
    <source>
        <strain evidence="2 3">GH3-10</strain>
    </source>
</reference>
<feature type="domain" description="Microcin J25-processing protein McjB C-terminal" evidence="1">
    <location>
        <begin position="44"/>
        <end position="131"/>
    </location>
</feature>
<dbReference type="RefSeq" id="WP_160484577.1">
    <property type="nucleotide sequence ID" value="NZ_WUBR01000001.1"/>
</dbReference>
<dbReference type="Pfam" id="PF13471">
    <property type="entry name" value="Transglut_core3"/>
    <property type="match status" value="1"/>
</dbReference>
<proteinExistence type="predicted"/>
<reference evidence="2 3" key="2">
    <citation type="submission" date="2020-02" db="EMBL/GenBank/DDBJ databases">
        <title>Erythrobacter dongmakensis sp. nov., isolated from a tidal mudflat.</title>
        <authorList>
            <person name="Kim I.S."/>
        </authorList>
    </citation>
    <scope>NUCLEOTIDE SEQUENCE [LARGE SCALE GENOMIC DNA]</scope>
    <source>
        <strain evidence="2 3">GH3-10</strain>
    </source>
</reference>